<dbReference type="InterPro" id="IPR040919">
    <property type="entry name" value="Asparaginase_C"/>
</dbReference>
<evidence type="ECO:0000259" key="4">
    <source>
        <dbReference type="Pfam" id="PF17763"/>
    </source>
</evidence>
<accession>A0A3B1AUA5</accession>
<dbReference type="Gene3D" id="3.40.50.40">
    <property type="match status" value="1"/>
</dbReference>
<dbReference type="AlphaFoldDB" id="A0A3B1AUA5"/>
<dbReference type="InterPro" id="IPR006034">
    <property type="entry name" value="Asparaginase/glutaminase-like"/>
</dbReference>
<dbReference type="FunFam" id="3.40.50.1170:FF:000001">
    <property type="entry name" value="L-asparaginase 2"/>
    <property type="match status" value="1"/>
</dbReference>
<keyword evidence="2 5" id="KW-0378">Hydrolase</keyword>
<dbReference type="InterPro" id="IPR027474">
    <property type="entry name" value="L-asparaginase_N"/>
</dbReference>
<dbReference type="Pfam" id="PF00710">
    <property type="entry name" value="Asparaginase"/>
    <property type="match status" value="1"/>
</dbReference>
<dbReference type="PIRSF" id="PIRSF500176">
    <property type="entry name" value="L_ASNase"/>
    <property type="match status" value="1"/>
</dbReference>
<evidence type="ECO:0000313" key="5">
    <source>
        <dbReference type="EMBL" id="VAX07292.1"/>
    </source>
</evidence>
<proteinExistence type="inferred from homology"/>
<dbReference type="SMART" id="SM00870">
    <property type="entry name" value="Asparaginase"/>
    <property type="match status" value="1"/>
</dbReference>
<gene>
    <name evidence="5" type="ORF">MNBD_ALPHA03-1735</name>
</gene>
<protein>
    <submittedName>
        <fullName evidence="5">L-asparaginase</fullName>
        <ecNumber evidence="5">3.5.1.1</ecNumber>
    </submittedName>
</protein>
<evidence type="ECO:0000259" key="3">
    <source>
        <dbReference type="Pfam" id="PF00710"/>
    </source>
</evidence>
<sequence>MALPTVRLFLLGGTITMKKLPGKNTSLTSFSGVVPTVNADDLCRAVPGLDQVARLVARTDHMIASGNLNFQHAFDLAAEIRRAARTGDTDGFVIVQGTDTLEEMAFILDCLLDIPQPVVVTGAMRSPAELSADGPANIMAAVTCAADKTIGKAGVVVVMNDEIHGAAFVTKAHTASVGAFQSPNIGPIGHLAEGQPYLLSVPVQGPKFALPAGADMPKVALIKAAFGDDAFLLNMLETSECQGLVIEAFGAGHLPESYLATLDNMTGKIPVILCSRTGAGHIYQHTYGYKGAEMDLIKRGLIPSGIYNGLQSRLLLTLLLMSGAGHDDIKKTFAI</sequence>
<dbReference type="PANTHER" id="PTHR11707">
    <property type="entry name" value="L-ASPARAGINASE"/>
    <property type="match status" value="1"/>
</dbReference>
<dbReference type="SFLD" id="SFLDS00057">
    <property type="entry name" value="Glutaminase/Asparaginase"/>
    <property type="match status" value="1"/>
</dbReference>
<dbReference type="PANTHER" id="PTHR11707:SF28">
    <property type="entry name" value="60 KDA LYSOPHOSPHOLIPASE"/>
    <property type="match status" value="1"/>
</dbReference>
<evidence type="ECO:0000256" key="2">
    <source>
        <dbReference type="ARBA" id="ARBA00022801"/>
    </source>
</evidence>
<dbReference type="PRINTS" id="PR00139">
    <property type="entry name" value="ASNGLNASE"/>
</dbReference>
<dbReference type="SUPFAM" id="SSF53774">
    <property type="entry name" value="Glutaminase/Asparaginase"/>
    <property type="match status" value="1"/>
</dbReference>
<comment type="similarity">
    <text evidence="1">Belongs to the asparaginase 1 family.</text>
</comment>
<feature type="domain" description="Asparaginase/glutaminase C-terminal" evidence="4">
    <location>
        <begin position="218"/>
        <end position="333"/>
    </location>
</feature>
<dbReference type="PROSITE" id="PS51732">
    <property type="entry name" value="ASN_GLN_ASE_3"/>
    <property type="match status" value="1"/>
</dbReference>
<dbReference type="GO" id="GO:0006528">
    <property type="term" value="P:asparagine metabolic process"/>
    <property type="evidence" value="ECO:0007669"/>
    <property type="project" value="InterPro"/>
</dbReference>
<dbReference type="InterPro" id="IPR004550">
    <property type="entry name" value="AsnASE_II"/>
</dbReference>
<dbReference type="EMBL" id="UOFW01000202">
    <property type="protein sequence ID" value="VAX07292.1"/>
    <property type="molecule type" value="Genomic_DNA"/>
</dbReference>
<dbReference type="InterPro" id="IPR037152">
    <property type="entry name" value="L-asparaginase_N_sf"/>
</dbReference>
<organism evidence="5">
    <name type="scientific">hydrothermal vent metagenome</name>
    <dbReference type="NCBI Taxonomy" id="652676"/>
    <lineage>
        <taxon>unclassified sequences</taxon>
        <taxon>metagenomes</taxon>
        <taxon>ecological metagenomes</taxon>
    </lineage>
</organism>
<dbReference type="Pfam" id="PF17763">
    <property type="entry name" value="Asparaginase_C"/>
    <property type="match status" value="1"/>
</dbReference>
<dbReference type="InterPro" id="IPR027473">
    <property type="entry name" value="L-asparaginase_C"/>
</dbReference>
<dbReference type="GO" id="GO:0004067">
    <property type="term" value="F:asparaginase activity"/>
    <property type="evidence" value="ECO:0007669"/>
    <property type="project" value="UniProtKB-EC"/>
</dbReference>
<evidence type="ECO:0000256" key="1">
    <source>
        <dbReference type="ARBA" id="ARBA00010518"/>
    </source>
</evidence>
<reference evidence="5" key="1">
    <citation type="submission" date="2018-06" db="EMBL/GenBank/DDBJ databases">
        <authorList>
            <person name="Zhirakovskaya E."/>
        </authorList>
    </citation>
    <scope>NUCLEOTIDE SEQUENCE</scope>
</reference>
<dbReference type="CDD" id="cd08964">
    <property type="entry name" value="L-asparaginase_II"/>
    <property type="match status" value="1"/>
</dbReference>
<dbReference type="InterPro" id="IPR036152">
    <property type="entry name" value="Asp/glu_Ase-like_sf"/>
</dbReference>
<dbReference type="PIRSF" id="PIRSF001220">
    <property type="entry name" value="L-ASNase_gatD"/>
    <property type="match status" value="1"/>
</dbReference>
<name>A0A3B1AUA5_9ZZZZ</name>
<dbReference type="Gene3D" id="3.40.50.1170">
    <property type="entry name" value="L-asparaginase, N-terminal domain"/>
    <property type="match status" value="1"/>
</dbReference>
<dbReference type="EC" id="3.5.1.1" evidence="5"/>
<feature type="domain" description="L-asparaginase N-terminal" evidence="3">
    <location>
        <begin position="6"/>
        <end position="197"/>
    </location>
</feature>